<evidence type="ECO:0000256" key="1">
    <source>
        <dbReference type="SAM" id="MobiDB-lite"/>
    </source>
</evidence>
<feature type="non-terminal residue" evidence="2">
    <location>
        <position position="1"/>
    </location>
</feature>
<reference evidence="2 3" key="1">
    <citation type="submission" date="2019-02" db="EMBL/GenBank/DDBJ databases">
        <title>Bacteria dissemination in different level of health care in South Africa: the effectiveness of infections prevention and control.</title>
        <authorList>
            <person name="Shobo C."/>
            <person name="Amoako D.G."/>
            <person name="Allam M."/>
            <person name="Ismail A."/>
            <person name="Bester L.A."/>
            <person name="Essack S.Y."/>
        </authorList>
    </citation>
    <scope>NUCLEOTIDE SEQUENCE [LARGE SCALE GENOMIC DNA]</scope>
    <source>
        <strain evidence="2 3">2SIL2</strain>
    </source>
</reference>
<feature type="compositionally biased region" description="Low complexity" evidence="1">
    <location>
        <begin position="21"/>
        <end position="47"/>
    </location>
</feature>
<dbReference type="AlphaFoldDB" id="A0A4U3KQA1"/>
<protein>
    <submittedName>
        <fullName evidence="2">Uncharacterized protein</fullName>
    </submittedName>
</protein>
<sequence>STASKPTATSEMKAPVTVNNSQASQMSTESKSSTTQSNSSASSKAENQLWSAQKKHSYNNLWLIGGNG</sequence>
<feature type="region of interest" description="Disordered" evidence="1">
    <location>
        <begin position="1"/>
        <end position="68"/>
    </location>
</feature>
<feature type="compositionally biased region" description="Polar residues" evidence="1">
    <location>
        <begin position="1"/>
        <end position="10"/>
    </location>
</feature>
<gene>
    <name evidence="2" type="ORF">EY666_16840</name>
</gene>
<evidence type="ECO:0000313" key="2">
    <source>
        <dbReference type="EMBL" id="TKK64485.1"/>
    </source>
</evidence>
<evidence type="ECO:0000313" key="3">
    <source>
        <dbReference type="Proteomes" id="UP000305511"/>
    </source>
</evidence>
<comment type="caution">
    <text evidence="2">The sequence shown here is derived from an EMBL/GenBank/DDBJ whole genome shotgun (WGS) entry which is preliminary data.</text>
</comment>
<accession>A0A4U3KQA1</accession>
<dbReference type="Proteomes" id="UP000305511">
    <property type="component" value="Unassembled WGS sequence"/>
</dbReference>
<organism evidence="2 3">
    <name type="scientific">Enterococcus faecalis</name>
    <name type="common">Streptococcus faecalis</name>
    <dbReference type="NCBI Taxonomy" id="1351"/>
    <lineage>
        <taxon>Bacteria</taxon>
        <taxon>Bacillati</taxon>
        <taxon>Bacillota</taxon>
        <taxon>Bacilli</taxon>
        <taxon>Lactobacillales</taxon>
        <taxon>Enterococcaceae</taxon>
        <taxon>Enterococcus</taxon>
    </lineage>
</organism>
<dbReference type="RefSeq" id="WP_137274451.1">
    <property type="nucleotide sequence ID" value="NZ_SIYF01000524.1"/>
</dbReference>
<dbReference type="EMBL" id="SIYF01000524">
    <property type="protein sequence ID" value="TKK64485.1"/>
    <property type="molecule type" value="Genomic_DNA"/>
</dbReference>
<name>A0A4U3KQA1_ENTFL</name>
<proteinExistence type="predicted"/>